<evidence type="ECO:0000256" key="10">
    <source>
        <dbReference type="ARBA" id="ARBA00023160"/>
    </source>
</evidence>
<dbReference type="InterPro" id="IPR013149">
    <property type="entry name" value="ADH-like_C"/>
</dbReference>
<evidence type="ECO:0000256" key="6">
    <source>
        <dbReference type="ARBA" id="ARBA00022946"/>
    </source>
</evidence>
<dbReference type="PANTHER" id="PTHR43981">
    <property type="entry name" value="ENOYL-[ACYL-CARRIER-PROTEIN] REDUCTASE, MITOCHONDRIAL"/>
    <property type="match status" value="1"/>
</dbReference>
<dbReference type="EC" id="1.3.1.104" evidence="11"/>
<dbReference type="GO" id="GO:0006633">
    <property type="term" value="P:fatty acid biosynthetic process"/>
    <property type="evidence" value="ECO:0007669"/>
    <property type="project" value="UniProtKB-KW"/>
</dbReference>
<dbReference type="Gene3D" id="3.90.180.10">
    <property type="entry name" value="Medium-chain alcohol dehydrogenases, catalytic domain"/>
    <property type="match status" value="1"/>
</dbReference>
<reference evidence="16" key="1">
    <citation type="submission" date="2009-03" db="EMBL/GenBank/DDBJ databases">
        <title>Caligus rogercresseyi ESTs and full-length cDNAs.</title>
        <authorList>
            <person name="Yasuike M."/>
            <person name="von Schalburg K."/>
            <person name="Cooper G."/>
            <person name="Leong J."/>
            <person name="Jones S.R.M."/>
            <person name="Koop B.F."/>
        </authorList>
    </citation>
    <scope>NUCLEOTIDE SEQUENCE</scope>
    <source>
        <tissue evidence="16">Whole tissue</tissue>
    </source>
</reference>
<dbReference type="InterPro" id="IPR051034">
    <property type="entry name" value="Mito_Enoyl-ACP_Reductase"/>
</dbReference>
<gene>
    <name evidence="16" type="primary">MECR</name>
</gene>
<dbReference type="PANTHER" id="PTHR43981:SF2">
    <property type="entry name" value="ENOYL-[ACYL-CARRIER-PROTEIN] REDUCTASE, MITOCHONDRIAL"/>
    <property type="match status" value="1"/>
</dbReference>
<keyword evidence="9" id="KW-0496">Mitochondrion</keyword>
<sequence length="355" mass="39266">MERSVIMKLLRIPSALQARRRASRLVFSEYGSPHEVLKYQSDLKEEVMSDPSSDIRVKMKYAPVNPADINVIQGVYPTKPDILPAVPGGEGLGEVVEAPASSSFSVGDWVFPAGRKHGTWRTEFVAKASELVKIRSDIDPIGAAMLKINPSTAYLMLKTFTSLSPGDVVIQNGANSGVGRSLIQIARSMDITTVNVIRKREGLEDLKRDLSSLGADHVLTEEELRSTDLFKSQRISKAKLAFNCVGGASSTEIGKCLEFRGKHITYGGMSMKPVTAATSSLIFKDISFHGFWLSRWFEEHSAEEASHMLNTLADLLKSNQLQAPPHKIVPLREFHEAVSLKGFRNAKYILDFFKE</sequence>
<dbReference type="SUPFAM" id="SSF50129">
    <property type="entry name" value="GroES-like"/>
    <property type="match status" value="1"/>
</dbReference>
<keyword evidence="7" id="KW-0560">Oxidoreductase</keyword>
<dbReference type="GO" id="GO:0005739">
    <property type="term" value="C:mitochondrion"/>
    <property type="evidence" value="ECO:0007669"/>
    <property type="project" value="UniProtKB-SubCell"/>
</dbReference>
<dbReference type="Gene3D" id="3.40.50.720">
    <property type="entry name" value="NAD(P)-binding Rossmann-like Domain"/>
    <property type="match status" value="1"/>
</dbReference>
<keyword evidence="6" id="KW-0809">Transit peptide</keyword>
<comment type="catalytic activity">
    <reaction evidence="14">
        <text>a 2,3-saturated acyl-[ACP] + NADP(+) = a (2E)-enoyl-[ACP] + NADPH + H(+)</text>
        <dbReference type="Rhea" id="RHEA:22564"/>
        <dbReference type="Rhea" id="RHEA-COMP:9925"/>
        <dbReference type="Rhea" id="RHEA-COMP:9926"/>
        <dbReference type="ChEBI" id="CHEBI:15378"/>
        <dbReference type="ChEBI" id="CHEBI:57783"/>
        <dbReference type="ChEBI" id="CHEBI:58349"/>
        <dbReference type="ChEBI" id="CHEBI:78784"/>
        <dbReference type="ChEBI" id="CHEBI:78785"/>
        <dbReference type="EC" id="1.3.1.104"/>
    </reaction>
</comment>
<comment type="subcellular location">
    <subcellularLocation>
        <location evidence="1">Mitochondrion</location>
    </subcellularLocation>
</comment>
<keyword evidence="5" id="KW-0521">NADP</keyword>
<evidence type="ECO:0000256" key="2">
    <source>
        <dbReference type="ARBA" id="ARBA00010371"/>
    </source>
</evidence>
<evidence type="ECO:0000256" key="4">
    <source>
        <dbReference type="ARBA" id="ARBA00022832"/>
    </source>
</evidence>
<evidence type="ECO:0000256" key="14">
    <source>
        <dbReference type="ARBA" id="ARBA00048843"/>
    </source>
</evidence>
<dbReference type="Pfam" id="PF08240">
    <property type="entry name" value="ADH_N"/>
    <property type="match status" value="1"/>
</dbReference>
<dbReference type="InterPro" id="IPR011032">
    <property type="entry name" value="GroES-like_sf"/>
</dbReference>
<evidence type="ECO:0000256" key="3">
    <source>
        <dbReference type="ARBA" id="ARBA00022516"/>
    </source>
</evidence>
<proteinExistence type="evidence at transcript level"/>
<keyword evidence="10" id="KW-0275">Fatty acid biosynthesis</keyword>
<dbReference type="AlphaFoldDB" id="C1BNT6"/>
<evidence type="ECO:0000256" key="13">
    <source>
        <dbReference type="ARBA" id="ARBA00042123"/>
    </source>
</evidence>
<keyword evidence="3" id="KW-0444">Lipid biosynthesis</keyword>
<keyword evidence="8" id="KW-0443">Lipid metabolism</keyword>
<evidence type="ECO:0000256" key="7">
    <source>
        <dbReference type="ARBA" id="ARBA00023002"/>
    </source>
</evidence>
<dbReference type="SUPFAM" id="SSF51735">
    <property type="entry name" value="NAD(P)-binding Rossmann-fold domains"/>
    <property type="match status" value="1"/>
</dbReference>
<dbReference type="InterPro" id="IPR020843">
    <property type="entry name" value="ER"/>
</dbReference>
<evidence type="ECO:0000256" key="1">
    <source>
        <dbReference type="ARBA" id="ARBA00004173"/>
    </source>
</evidence>
<dbReference type="InterPro" id="IPR036291">
    <property type="entry name" value="NAD(P)-bd_dom_sf"/>
</dbReference>
<keyword evidence="4" id="KW-0276">Fatty acid metabolism</keyword>
<evidence type="ECO:0000313" key="16">
    <source>
        <dbReference type="EMBL" id="ACO10689.1"/>
    </source>
</evidence>
<comment type="similarity">
    <text evidence="2">Belongs to the zinc-containing alcohol dehydrogenase family. Quinone oxidoreductase subfamily.</text>
</comment>
<dbReference type="Pfam" id="PF00107">
    <property type="entry name" value="ADH_zinc_N"/>
    <property type="match status" value="1"/>
</dbReference>
<name>C1BNT6_CALRO</name>
<evidence type="ECO:0000256" key="8">
    <source>
        <dbReference type="ARBA" id="ARBA00023098"/>
    </source>
</evidence>
<feature type="domain" description="Enoyl reductase (ER)" evidence="15">
    <location>
        <begin position="32"/>
        <end position="350"/>
    </location>
</feature>
<evidence type="ECO:0000256" key="11">
    <source>
        <dbReference type="ARBA" id="ARBA00038963"/>
    </source>
</evidence>
<organism evidence="16">
    <name type="scientific">Caligus rogercresseyi</name>
    <name type="common">Sea louse</name>
    <dbReference type="NCBI Taxonomy" id="217165"/>
    <lineage>
        <taxon>Eukaryota</taxon>
        <taxon>Metazoa</taxon>
        <taxon>Ecdysozoa</taxon>
        <taxon>Arthropoda</taxon>
        <taxon>Crustacea</taxon>
        <taxon>Multicrustacea</taxon>
        <taxon>Hexanauplia</taxon>
        <taxon>Copepoda</taxon>
        <taxon>Siphonostomatoida</taxon>
        <taxon>Caligidae</taxon>
        <taxon>Caligus</taxon>
    </lineage>
</organism>
<evidence type="ECO:0000256" key="12">
    <source>
        <dbReference type="ARBA" id="ARBA00041058"/>
    </source>
</evidence>
<evidence type="ECO:0000256" key="5">
    <source>
        <dbReference type="ARBA" id="ARBA00022857"/>
    </source>
</evidence>
<dbReference type="CDD" id="cd08290">
    <property type="entry name" value="ETR"/>
    <property type="match status" value="1"/>
</dbReference>
<dbReference type="EMBL" id="BT076265">
    <property type="protein sequence ID" value="ACO10689.1"/>
    <property type="molecule type" value="mRNA"/>
</dbReference>
<dbReference type="GO" id="GO:0141148">
    <property type="term" value="F:enoyl-[acyl-carrier-protein] reductase (NADPH) activity"/>
    <property type="evidence" value="ECO:0007669"/>
    <property type="project" value="UniProtKB-EC"/>
</dbReference>
<evidence type="ECO:0000259" key="15">
    <source>
        <dbReference type="SMART" id="SM00829"/>
    </source>
</evidence>
<dbReference type="SMART" id="SM00829">
    <property type="entry name" value="PKS_ER"/>
    <property type="match status" value="1"/>
</dbReference>
<protein>
    <recommendedName>
        <fullName evidence="12">Enoyl-[acyl-carrier-protein] reductase, mitochondrial</fullName>
        <ecNumber evidence="11">1.3.1.104</ecNumber>
    </recommendedName>
    <alternativeName>
        <fullName evidence="13">2-enoyl thioester reductase</fullName>
    </alternativeName>
</protein>
<accession>C1BNT6</accession>
<dbReference type="InterPro" id="IPR013154">
    <property type="entry name" value="ADH-like_N"/>
</dbReference>
<dbReference type="FunFam" id="3.40.50.720:FF:000112">
    <property type="entry name" value="Enoyl-[acyl-carrier-protein] reductase 1, mitochondrial"/>
    <property type="match status" value="1"/>
</dbReference>
<evidence type="ECO:0000256" key="9">
    <source>
        <dbReference type="ARBA" id="ARBA00023128"/>
    </source>
</evidence>